<comment type="caution">
    <text evidence="1">The sequence shown here is derived from an EMBL/GenBank/DDBJ whole genome shotgun (WGS) entry which is preliminary data.</text>
</comment>
<evidence type="ECO:0000313" key="2">
    <source>
        <dbReference type="Proteomes" id="UP000005388"/>
    </source>
</evidence>
<evidence type="ECO:0008006" key="3">
    <source>
        <dbReference type="Google" id="ProtNLM"/>
    </source>
</evidence>
<dbReference type="Proteomes" id="UP000005388">
    <property type="component" value="Unassembled WGS sequence"/>
</dbReference>
<proteinExistence type="predicted"/>
<sequence length="116" mass="13543">MFFQAMMDDYAENPRLFILSTHLIQEVENYLTHVIMLKEGQVFLNESIEVVQAKSIKVQQANVSDRNIIGKKQLGSFEEYYLFDDISEDDQELILANGGKLDHYDLQTLFNYLMEV</sequence>
<dbReference type="EMBL" id="AEUZ02000001">
    <property type="protein sequence ID" value="EHJ55823.1"/>
    <property type="molecule type" value="Genomic_DNA"/>
</dbReference>
<reference evidence="1 2" key="1">
    <citation type="journal article" date="2014" name="Int. J. Syst. Evol. Microbiol.">
        <title>Phylogenomics and the dynamic genome evolution of the genus Streptococcus.</title>
        <authorList>
            <consortium name="The Broad Institute Genome Sequencing Platform"/>
            <person name="Richards V.P."/>
            <person name="Palmer S.R."/>
            <person name="Pavinski Bitar P.D."/>
            <person name="Qin X."/>
            <person name="Weinstock G.M."/>
            <person name="Highlander S.K."/>
            <person name="Town C.D."/>
            <person name="Burne R.A."/>
            <person name="Stanhope M.J."/>
        </authorList>
    </citation>
    <scope>NUCLEOTIDE SEQUENCE [LARGE SCALE GENOMIC DNA]</scope>
    <source>
        <strain evidence="1 2">2285-97</strain>
    </source>
</reference>
<protein>
    <recommendedName>
        <fullName evidence="3">ABC transporter, ATP-binding domain protein</fullName>
    </recommendedName>
</protein>
<dbReference type="eggNOG" id="COG1131">
    <property type="taxonomic scope" value="Bacteria"/>
</dbReference>
<accession>G5KDA8</accession>
<organism evidence="1 2">
    <name type="scientific">Streptococcus urinalis 2285-97</name>
    <dbReference type="NCBI Taxonomy" id="764291"/>
    <lineage>
        <taxon>Bacteria</taxon>
        <taxon>Bacillati</taxon>
        <taxon>Bacillota</taxon>
        <taxon>Bacilli</taxon>
        <taxon>Lactobacillales</taxon>
        <taxon>Streptococcaceae</taxon>
        <taxon>Streptococcus</taxon>
    </lineage>
</organism>
<dbReference type="AlphaFoldDB" id="G5KDA8"/>
<keyword evidence="2" id="KW-1185">Reference proteome</keyword>
<dbReference type="STRING" id="764291.STRUR_1856"/>
<evidence type="ECO:0000313" key="1">
    <source>
        <dbReference type="EMBL" id="EHJ55823.1"/>
    </source>
</evidence>
<name>G5KDA8_9STRE</name>
<gene>
    <name evidence="1" type="ORF">STRUR_1856</name>
</gene>